<keyword evidence="2" id="KW-1185">Reference proteome</keyword>
<name>A0A4Q5LFQ2_9BACT</name>
<protein>
    <submittedName>
        <fullName evidence="1">Uncharacterized protein</fullName>
    </submittedName>
</protein>
<dbReference type="RefSeq" id="WP_129920131.1">
    <property type="nucleotide sequence ID" value="NZ_SEWE01000008.1"/>
</dbReference>
<dbReference type="EMBL" id="SEWE01000008">
    <property type="protein sequence ID" value="RYU81827.1"/>
    <property type="molecule type" value="Genomic_DNA"/>
</dbReference>
<evidence type="ECO:0000313" key="1">
    <source>
        <dbReference type="EMBL" id="RYU81827.1"/>
    </source>
</evidence>
<sequence length="195" mass="21894">MVDLNRLQPLIVPAAYVQLNGWDLPHSPLPNLAFVVTWVEFEEGLTYLTREEFEELEATAPGWPQRALDNVRQTQWFHRQHKHGQAGELDWIAFLNDDDTSSSSKVLLQWELSRIFPEGYLVGIPDRACALVVSAHCTGDALTQVRELMAQMYATATTPMSHELYPSSDFQVSDAWAAPIADDPTPGAILALFEK</sequence>
<accession>A0A4Q5LFQ2</accession>
<dbReference type="Proteomes" id="UP000294155">
    <property type="component" value="Unassembled WGS sequence"/>
</dbReference>
<gene>
    <name evidence="1" type="ORF">EWM57_05455</name>
</gene>
<reference evidence="1 2" key="1">
    <citation type="submission" date="2019-02" db="EMBL/GenBank/DDBJ databases">
        <title>Bacterial novel species isolated from soil.</title>
        <authorList>
            <person name="Jung H.-Y."/>
        </authorList>
    </citation>
    <scope>NUCLEOTIDE SEQUENCE [LARGE SCALE GENOMIC DNA]</scope>
    <source>
        <strain evidence="1 2">1-3-3-3</strain>
    </source>
</reference>
<dbReference type="AlphaFoldDB" id="A0A4Q5LFQ2"/>
<dbReference type="OrthoDB" id="879361at2"/>
<comment type="caution">
    <text evidence="1">The sequence shown here is derived from an EMBL/GenBank/DDBJ whole genome shotgun (WGS) entry which is preliminary data.</text>
</comment>
<evidence type="ECO:0000313" key="2">
    <source>
        <dbReference type="Proteomes" id="UP000294155"/>
    </source>
</evidence>
<organism evidence="1 2">
    <name type="scientific">Hymenobacter persicinus</name>
    <dbReference type="NCBI Taxonomy" id="2025506"/>
    <lineage>
        <taxon>Bacteria</taxon>
        <taxon>Pseudomonadati</taxon>
        <taxon>Bacteroidota</taxon>
        <taxon>Cytophagia</taxon>
        <taxon>Cytophagales</taxon>
        <taxon>Hymenobacteraceae</taxon>
        <taxon>Hymenobacter</taxon>
    </lineage>
</organism>
<proteinExistence type="predicted"/>